<evidence type="ECO:0000313" key="3">
    <source>
        <dbReference type="Proteomes" id="UP000026960"/>
    </source>
</evidence>
<dbReference type="PaxDb" id="65489-OBART04G25890.1"/>
<keyword evidence="1" id="KW-0472">Membrane</keyword>
<dbReference type="Proteomes" id="UP000026960">
    <property type="component" value="Chromosome 4"/>
</dbReference>
<feature type="transmembrane region" description="Helical" evidence="1">
    <location>
        <begin position="20"/>
        <end position="40"/>
    </location>
</feature>
<name>A0A0D3G0E4_9ORYZ</name>
<keyword evidence="1" id="KW-0812">Transmembrane</keyword>
<sequence>MRRQPGRPYQPRGGGGGDLVGTGFATVLTAVSFLTLNTIGGGGGEGGGAPPVEGSEQLQLVLACAILAAGLLFIMYGMRGRGAAAPPPPAGAVLFLRRAVDVAAAVLWNADGVERPLPTPVMVLLLCPLLAEWLGFV</sequence>
<proteinExistence type="predicted"/>
<accession>A0A0D3G0E4</accession>
<dbReference type="Gramene" id="OBART04G25890.1">
    <property type="protein sequence ID" value="OBART04G25890.1"/>
    <property type="gene ID" value="OBART04G25890"/>
</dbReference>
<dbReference type="eggNOG" id="ENOG502R76Q">
    <property type="taxonomic scope" value="Eukaryota"/>
</dbReference>
<evidence type="ECO:0000256" key="1">
    <source>
        <dbReference type="SAM" id="Phobius"/>
    </source>
</evidence>
<dbReference type="AlphaFoldDB" id="A0A0D3G0E4"/>
<reference evidence="2" key="1">
    <citation type="journal article" date="2009" name="Rice">
        <title>De Novo Next Generation Sequencing of Plant Genomes.</title>
        <authorList>
            <person name="Rounsley S."/>
            <person name="Marri P.R."/>
            <person name="Yu Y."/>
            <person name="He R."/>
            <person name="Sisneros N."/>
            <person name="Goicoechea J.L."/>
            <person name="Lee S.J."/>
            <person name="Angelova A."/>
            <person name="Kudrna D."/>
            <person name="Luo M."/>
            <person name="Affourtit J."/>
            <person name="Desany B."/>
            <person name="Knight J."/>
            <person name="Niazi F."/>
            <person name="Egholm M."/>
            <person name="Wing R.A."/>
        </authorList>
    </citation>
    <scope>NUCLEOTIDE SEQUENCE [LARGE SCALE GENOMIC DNA]</scope>
    <source>
        <strain evidence="2">cv. IRGC 105608</strain>
    </source>
</reference>
<organism evidence="2">
    <name type="scientific">Oryza barthii</name>
    <dbReference type="NCBI Taxonomy" id="65489"/>
    <lineage>
        <taxon>Eukaryota</taxon>
        <taxon>Viridiplantae</taxon>
        <taxon>Streptophyta</taxon>
        <taxon>Embryophyta</taxon>
        <taxon>Tracheophyta</taxon>
        <taxon>Spermatophyta</taxon>
        <taxon>Magnoliopsida</taxon>
        <taxon>Liliopsida</taxon>
        <taxon>Poales</taxon>
        <taxon>Poaceae</taxon>
        <taxon>BOP clade</taxon>
        <taxon>Oryzoideae</taxon>
        <taxon>Oryzeae</taxon>
        <taxon>Oryzinae</taxon>
        <taxon>Oryza</taxon>
    </lineage>
</organism>
<reference evidence="2" key="2">
    <citation type="submission" date="2015-03" db="UniProtKB">
        <authorList>
            <consortium name="EnsemblPlants"/>
        </authorList>
    </citation>
    <scope>IDENTIFICATION</scope>
</reference>
<protein>
    <submittedName>
        <fullName evidence="2">Uncharacterized protein</fullName>
    </submittedName>
</protein>
<keyword evidence="1" id="KW-1133">Transmembrane helix</keyword>
<dbReference type="HOGENOM" id="CLU_1879023_0_0_1"/>
<feature type="transmembrane region" description="Helical" evidence="1">
    <location>
        <begin position="60"/>
        <end position="78"/>
    </location>
</feature>
<dbReference type="EnsemblPlants" id="OBART04G25890.1">
    <property type="protein sequence ID" value="OBART04G25890.1"/>
    <property type="gene ID" value="OBART04G25890"/>
</dbReference>
<keyword evidence="3" id="KW-1185">Reference proteome</keyword>
<evidence type="ECO:0000313" key="2">
    <source>
        <dbReference type="EnsemblPlants" id="OBART04G25890.1"/>
    </source>
</evidence>